<evidence type="ECO:0000313" key="6">
    <source>
        <dbReference type="Proteomes" id="UP000193431"/>
    </source>
</evidence>
<dbReference type="Pfam" id="PF00440">
    <property type="entry name" value="TetR_N"/>
    <property type="match status" value="1"/>
</dbReference>
<keyword evidence="1 2" id="KW-0238">DNA-binding</keyword>
<proteinExistence type="predicted"/>
<accession>A0A1W6MP58</accession>
<dbReference type="EMBL" id="CP019344">
    <property type="protein sequence ID" value="ARN79388.1"/>
    <property type="molecule type" value="Genomic_DNA"/>
</dbReference>
<dbReference type="EMBL" id="CP019345">
    <property type="protein sequence ID" value="ARN79534.1"/>
    <property type="molecule type" value="Genomic_DNA"/>
</dbReference>
<feature type="DNA-binding region" description="H-T-H motif" evidence="2">
    <location>
        <begin position="24"/>
        <end position="43"/>
    </location>
</feature>
<evidence type="ECO:0000256" key="1">
    <source>
        <dbReference type="ARBA" id="ARBA00023125"/>
    </source>
</evidence>
<dbReference type="PROSITE" id="PS50977">
    <property type="entry name" value="HTH_TETR_2"/>
    <property type="match status" value="1"/>
</dbReference>
<dbReference type="Proteomes" id="UP000193431">
    <property type="component" value="Plasmid unnamed1"/>
</dbReference>
<dbReference type="InterPro" id="IPR001647">
    <property type="entry name" value="HTH_TetR"/>
</dbReference>
<evidence type="ECO:0000256" key="2">
    <source>
        <dbReference type="PROSITE-ProRule" id="PRU00335"/>
    </source>
</evidence>
<evidence type="ECO:0000313" key="5">
    <source>
        <dbReference type="EMBL" id="ARN79534.1"/>
    </source>
</evidence>
<evidence type="ECO:0000313" key="4">
    <source>
        <dbReference type="EMBL" id="ARN79388.1"/>
    </source>
</evidence>
<dbReference type="STRING" id="331648.BST97_05520"/>
<gene>
    <name evidence="4" type="ORF">BST97_05520</name>
    <name evidence="5" type="ORF">BST97_15615</name>
</gene>
<dbReference type="PANTHER" id="PTHR30328:SF54">
    <property type="entry name" value="HTH-TYPE TRANSCRIPTIONAL REPRESSOR SCO4008"/>
    <property type="match status" value="1"/>
</dbReference>
<keyword evidence="6" id="KW-1185">Reference proteome</keyword>
<sequence>MISKLELLQASVKNFTRYGSKRVTMDELSKTLGISKKTIYHHFQSKEELINASINHLIIHYKKNIDQVLSKNQDPIISIILLYKKGFEELRSLTPSFLYGLGKYYPEAKKIFDDFRRFFVDHLIHGLLEDAKSRNLIHKSVNINLFCDLYFRRIEDLSHTNDSLLLDYSNDELLKHMIIFNMKGILTETHLNSFNLSIDL</sequence>
<protein>
    <recommendedName>
        <fullName evidence="3">HTH tetR-type domain-containing protein</fullName>
    </recommendedName>
</protein>
<dbReference type="InterPro" id="IPR009057">
    <property type="entry name" value="Homeodomain-like_sf"/>
</dbReference>
<dbReference type="SUPFAM" id="SSF46689">
    <property type="entry name" value="Homeodomain-like"/>
    <property type="match status" value="1"/>
</dbReference>
<dbReference type="PANTHER" id="PTHR30328">
    <property type="entry name" value="TRANSCRIPTIONAL REPRESSOR"/>
    <property type="match status" value="1"/>
</dbReference>
<dbReference type="InterPro" id="IPR050109">
    <property type="entry name" value="HTH-type_TetR-like_transc_reg"/>
</dbReference>
<geneLocation type="plasmid" evidence="5">
    <name>unnamed1</name>
</geneLocation>
<geneLocation type="plasmid" evidence="6">
    <name>unnamed1 sequence</name>
</geneLocation>
<dbReference type="RefSeq" id="WP_169711532.1">
    <property type="nucleotide sequence ID" value="NZ_CP019344.1"/>
</dbReference>
<keyword evidence="5" id="KW-0614">Plasmid</keyword>
<name>A0A1W6MP58_9FLAO</name>
<reference evidence="4 6" key="1">
    <citation type="submission" date="2016-11" db="EMBL/GenBank/DDBJ databases">
        <title>Trade-off between light-utilization and light-protection in marine flavobacteria.</title>
        <authorList>
            <person name="Kumagai Y."/>
        </authorList>
    </citation>
    <scope>NUCLEOTIDE SEQUENCE [LARGE SCALE GENOMIC DNA]</scope>
    <source>
        <strain evidence="4 6">JCM 13191</strain>
        <plasmid evidence="6">Plasmid unnamed1 sequence</plasmid>
        <plasmid evidence="5">unnamed1</plasmid>
    </source>
</reference>
<organism evidence="4 6">
    <name type="scientific">Nonlabens spongiae</name>
    <dbReference type="NCBI Taxonomy" id="331648"/>
    <lineage>
        <taxon>Bacteria</taxon>
        <taxon>Pseudomonadati</taxon>
        <taxon>Bacteroidota</taxon>
        <taxon>Flavobacteriia</taxon>
        <taxon>Flavobacteriales</taxon>
        <taxon>Flavobacteriaceae</taxon>
        <taxon>Nonlabens</taxon>
    </lineage>
</organism>
<dbReference type="GO" id="GO:0003677">
    <property type="term" value="F:DNA binding"/>
    <property type="evidence" value="ECO:0007669"/>
    <property type="project" value="UniProtKB-UniRule"/>
</dbReference>
<feature type="domain" description="HTH tetR-type" evidence="3">
    <location>
        <begin position="1"/>
        <end position="61"/>
    </location>
</feature>
<evidence type="ECO:0000259" key="3">
    <source>
        <dbReference type="PROSITE" id="PS50977"/>
    </source>
</evidence>
<dbReference type="Proteomes" id="UP000193431">
    <property type="component" value="Chromosome"/>
</dbReference>
<dbReference type="Gene3D" id="1.10.357.10">
    <property type="entry name" value="Tetracycline Repressor, domain 2"/>
    <property type="match status" value="1"/>
</dbReference>
<dbReference type="AlphaFoldDB" id="A0A1W6MP58"/>
<dbReference type="PRINTS" id="PR00455">
    <property type="entry name" value="HTHTETR"/>
</dbReference>